<reference evidence="7 8" key="1">
    <citation type="submission" date="2021-05" db="EMBL/GenBank/DDBJ databases">
        <title>The draft genome of Geobacter pelophilus DSM 12255.</title>
        <authorList>
            <person name="Xu Z."/>
            <person name="Masuda Y."/>
            <person name="Itoh H."/>
            <person name="Senoo K."/>
        </authorList>
    </citation>
    <scope>NUCLEOTIDE SEQUENCE [LARGE SCALE GENOMIC DNA]</scope>
    <source>
        <strain evidence="7 8">DSM 12255</strain>
    </source>
</reference>
<dbReference type="SFLD" id="SFLDS00029">
    <property type="entry name" value="Radical_SAM"/>
    <property type="match status" value="1"/>
</dbReference>
<dbReference type="RefSeq" id="WP_214171312.1">
    <property type="nucleotide sequence ID" value="NZ_JAHCVJ010000003.1"/>
</dbReference>
<dbReference type="SMART" id="SM00729">
    <property type="entry name" value="Elp3"/>
    <property type="match status" value="1"/>
</dbReference>
<comment type="cofactor">
    <cofactor evidence="1">
        <name>[4Fe-4S] cluster</name>
        <dbReference type="ChEBI" id="CHEBI:49883"/>
    </cofactor>
</comment>
<evidence type="ECO:0000256" key="1">
    <source>
        <dbReference type="ARBA" id="ARBA00001966"/>
    </source>
</evidence>
<evidence type="ECO:0000259" key="6">
    <source>
        <dbReference type="PROSITE" id="PS51918"/>
    </source>
</evidence>
<keyword evidence="3" id="KW-0479">Metal-binding</keyword>
<dbReference type="InterPro" id="IPR013785">
    <property type="entry name" value="Aldolase_TIM"/>
</dbReference>
<evidence type="ECO:0000256" key="4">
    <source>
        <dbReference type="ARBA" id="ARBA00023004"/>
    </source>
</evidence>
<dbReference type="InterPro" id="IPR006638">
    <property type="entry name" value="Elp3/MiaA/NifB-like_rSAM"/>
</dbReference>
<gene>
    <name evidence="7" type="ORF">KI809_09570</name>
</gene>
<dbReference type="SUPFAM" id="SSF102114">
    <property type="entry name" value="Radical SAM enzymes"/>
    <property type="match status" value="1"/>
</dbReference>
<dbReference type="SFLD" id="SFLDG01386">
    <property type="entry name" value="main_SPASM_domain-containing"/>
    <property type="match status" value="1"/>
</dbReference>
<dbReference type="GO" id="GO:0051536">
    <property type="term" value="F:iron-sulfur cluster binding"/>
    <property type="evidence" value="ECO:0007669"/>
    <property type="project" value="UniProtKB-KW"/>
</dbReference>
<proteinExistence type="predicted"/>
<sequence>MNRTRRVKIVTGLKCNIRCVFCYYRDNLDAPNRKSDEILQDLRYAYRRGVREVDFSGGEPTVHPDLPKLIIAAKQQGMERVCIISNGWRLADSKYMGILKDAGLDEILFSVHGSNETVHDELTATPGSFARISAAMKNAVDLGLAVRVNTVVNRVNLADIIVVSRFVANFRPIQVNFITVNDWCFAKNLVDKLMVRYTDMAPHLHSACDYLESLVPAVNVRYIPYCFMQGYERFVCNHRQVPYDPYEWVPRVRARLEQGTGLIRYLAILGYGLIVAGEAKNLFRKNFAKLLDAAVTEGLRCRFYTKALTCNSCRFFELCDGVENTYATEHGLGELCSVSGGRILDPVCFRREGSSELMAYAE</sequence>
<dbReference type="PROSITE" id="PS51918">
    <property type="entry name" value="RADICAL_SAM"/>
    <property type="match status" value="1"/>
</dbReference>
<dbReference type="EMBL" id="JAHCVJ010000003">
    <property type="protein sequence ID" value="MBT0664546.1"/>
    <property type="molecule type" value="Genomic_DNA"/>
</dbReference>
<dbReference type="PANTHER" id="PTHR11228">
    <property type="entry name" value="RADICAL SAM DOMAIN PROTEIN"/>
    <property type="match status" value="1"/>
</dbReference>
<dbReference type="InterPro" id="IPR050377">
    <property type="entry name" value="Radical_SAM_PqqE_MftC-like"/>
</dbReference>
<keyword evidence="8" id="KW-1185">Reference proteome</keyword>
<dbReference type="PANTHER" id="PTHR11228:SF7">
    <property type="entry name" value="PQQA PEPTIDE CYCLASE"/>
    <property type="match status" value="1"/>
</dbReference>
<comment type="caution">
    <text evidence="7">The sequence shown here is derived from an EMBL/GenBank/DDBJ whole genome shotgun (WGS) entry which is preliminary data.</text>
</comment>
<evidence type="ECO:0000256" key="2">
    <source>
        <dbReference type="ARBA" id="ARBA00022691"/>
    </source>
</evidence>
<dbReference type="Gene3D" id="3.20.20.70">
    <property type="entry name" value="Aldolase class I"/>
    <property type="match status" value="1"/>
</dbReference>
<keyword evidence="2" id="KW-0949">S-adenosyl-L-methionine</keyword>
<protein>
    <submittedName>
        <fullName evidence="7">Radical SAM protein</fullName>
    </submittedName>
</protein>
<dbReference type="AlphaFoldDB" id="A0AAW4L0R6"/>
<dbReference type="CDD" id="cd01335">
    <property type="entry name" value="Radical_SAM"/>
    <property type="match status" value="1"/>
</dbReference>
<dbReference type="InterPro" id="IPR058240">
    <property type="entry name" value="rSAM_sf"/>
</dbReference>
<dbReference type="Proteomes" id="UP000811899">
    <property type="component" value="Unassembled WGS sequence"/>
</dbReference>
<evidence type="ECO:0000256" key="3">
    <source>
        <dbReference type="ARBA" id="ARBA00022723"/>
    </source>
</evidence>
<feature type="domain" description="Radical SAM core" evidence="6">
    <location>
        <begin position="1"/>
        <end position="221"/>
    </location>
</feature>
<name>A0AAW4L0R6_9BACT</name>
<evidence type="ECO:0000256" key="5">
    <source>
        <dbReference type="ARBA" id="ARBA00023014"/>
    </source>
</evidence>
<accession>A0AAW4L0R6</accession>
<keyword evidence="4" id="KW-0408">Iron</keyword>
<keyword evidence="5" id="KW-0411">Iron-sulfur</keyword>
<dbReference type="GO" id="GO:0046872">
    <property type="term" value="F:metal ion binding"/>
    <property type="evidence" value="ECO:0007669"/>
    <property type="project" value="UniProtKB-KW"/>
</dbReference>
<dbReference type="GO" id="GO:0003824">
    <property type="term" value="F:catalytic activity"/>
    <property type="evidence" value="ECO:0007669"/>
    <property type="project" value="InterPro"/>
</dbReference>
<evidence type="ECO:0000313" key="8">
    <source>
        <dbReference type="Proteomes" id="UP000811899"/>
    </source>
</evidence>
<evidence type="ECO:0000313" key="7">
    <source>
        <dbReference type="EMBL" id="MBT0664546.1"/>
    </source>
</evidence>
<dbReference type="Pfam" id="PF04055">
    <property type="entry name" value="Radical_SAM"/>
    <property type="match status" value="1"/>
</dbReference>
<organism evidence="7 8">
    <name type="scientific">Geoanaerobacter pelophilus</name>
    <dbReference type="NCBI Taxonomy" id="60036"/>
    <lineage>
        <taxon>Bacteria</taxon>
        <taxon>Pseudomonadati</taxon>
        <taxon>Thermodesulfobacteriota</taxon>
        <taxon>Desulfuromonadia</taxon>
        <taxon>Geobacterales</taxon>
        <taxon>Geobacteraceae</taxon>
        <taxon>Geoanaerobacter</taxon>
    </lineage>
</organism>
<dbReference type="SFLD" id="SFLDG01067">
    <property type="entry name" value="SPASM/twitch_domain_containing"/>
    <property type="match status" value="1"/>
</dbReference>
<dbReference type="InterPro" id="IPR007197">
    <property type="entry name" value="rSAM"/>
</dbReference>